<dbReference type="InterPro" id="IPR001356">
    <property type="entry name" value="HD"/>
</dbReference>
<keyword evidence="2 3" id="KW-0371">Homeobox</keyword>
<keyword evidence="2 3" id="KW-0539">Nucleus</keyword>
<protein>
    <recommendedName>
        <fullName evidence="5">Homeobox domain-containing protein</fullName>
    </recommendedName>
</protein>
<evidence type="ECO:0000313" key="7">
    <source>
        <dbReference type="Proteomes" id="UP001108240"/>
    </source>
</evidence>
<name>A0A9J8BUS3_CYPCA</name>
<dbReference type="Ensembl" id="ENSCCRT00000141579.1">
    <property type="protein sequence ID" value="ENSCCRP00000161137.1"/>
    <property type="gene ID" value="ENSCCRG00000082634.1"/>
</dbReference>
<keyword evidence="2 3" id="KW-0238">DNA-binding</keyword>
<proteinExistence type="predicted"/>
<dbReference type="GO" id="GO:0005634">
    <property type="term" value="C:nucleus"/>
    <property type="evidence" value="ECO:0007669"/>
    <property type="project" value="UniProtKB-SubCell"/>
</dbReference>
<reference evidence="6" key="2">
    <citation type="submission" date="2025-09" db="UniProtKB">
        <authorList>
            <consortium name="Ensembl"/>
        </authorList>
    </citation>
    <scope>IDENTIFICATION</scope>
</reference>
<dbReference type="PANTHER" id="PTHR24329">
    <property type="entry name" value="HOMEOBOX PROTEIN ARISTALESS"/>
    <property type="match status" value="1"/>
</dbReference>
<dbReference type="GeneTree" id="ENSGT00940000165391"/>
<feature type="compositionally biased region" description="Polar residues" evidence="4">
    <location>
        <begin position="1"/>
        <end position="26"/>
    </location>
</feature>
<dbReference type="Proteomes" id="UP001108240">
    <property type="component" value="Unplaced"/>
</dbReference>
<dbReference type="Pfam" id="PF00046">
    <property type="entry name" value="Homeodomain"/>
    <property type="match status" value="1"/>
</dbReference>
<evidence type="ECO:0000256" key="1">
    <source>
        <dbReference type="ARBA" id="ARBA00004123"/>
    </source>
</evidence>
<dbReference type="AlphaFoldDB" id="A0A9J8BUS3"/>
<comment type="subcellular location">
    <subcellularLocation>
        <location evidence="1 2 3">Nucleus</location>
    </subcellularLocation>
</comment>
<accession>A0A9J8BUS3</accession>
<evidence type="ECO:0000256" key="3">
    <source>
        <dbReference type="RuleBase" id="RU000682"/>
    </source>
</evidence>
<evidence type="ECO:0000259" key="5">
    <source>
        <dbReference type="PROSITE" id="PS50071"/>
    </source>
</evidence>
<sequence length="277" mass="31719">MDTDKPQQQFSENYSEVTVSSSADVQNRSRKDSGTSESVRGSRGRVRPYPSSSRRRHRTTFSNEQLEQLELAFRQNHYPDIYYREELARATKLNEARIQYVNWLCHTNYLLMETSCLTWCSWFLAFGMVSEPACQAAEAGSYLSQSAAGGHGARTRASLQQHCCPLEDTHPTRPPALLHLKPPDSLMTGTINCAASDRPPRQCSQCRHWKPLVTGTRGSDVNTCIFHFIQEGTVERIKFFNDKERLAFAVFISLQSHRTYSLNYCYIYLDKKELHSC</sequence>
<evidence type="ECO:0000256" key="2">
    <source>
        <dbReference type="PROSITE-ProRule" id="PRU00108"/>
    </source>
</evidence>
<keyword evidence="7" id="KW-1185">Reference proteome</keyword>
<dbReference type="Gene3D" id="1.10.10.60">
    <property type="entry name" value="Homeodomain-like"/>
    <property type="match status" value="1"/>
</dbReference>
<dbReference type="SUPFAM" id="SSF46689">
    <property type="entry name" value="Homeodomain-like"/>
    <property type="match status" value="1"/>
</dbReference>
<dbReference type="PANTHER" id="PTHR24329:SF340">
    <property type="entry name" value="ARISTALESS RELATED HOMEOBOX"/>
    <property type="match status" value="1"/>
</dbReference>
<dbReference type="CDD" id="cd00086">
    <property type="entry name" value="homeodomain"/>
    <property type="match status" value="1"/>
</dbReference>
<reference evidence="6" key="1">
    <citation type="submission" date="2025-08" db="UniProtKB">
        <authorList>
            <consortium name="Ensembl"/>
        </authorList>
    </citation>
    <scope>IDENTIFICATION</scope>
</reference>
<dbReference type="GO" id="GO:0000977">
    <property type="term" value="F:RNA polymerase II transcription regulatory region sequence-specific DNA binding"/>
    <property type="evidence" value="ECO:0007669"/>
    <property type="project" value="TreeGrafter"/>
</dbReference>
<dbReference type="PROSITE" id="PS50071">
    <property type="entry name" value="HOMEOBOX_2"/>
    <property type="match status" value="1"/>
</dbReference>
<evidence type="ECO:0000256" key="4">
    <source>
        <dbReference type="SAM" id="MobiDB-lite"/>
    </source>
</evidence>
<feature type="compositionally biased region" description="Low complexity" evidence="4">
    <location>
        <begin position="35"/>
        <end position="52"/>
    </location>
</feature>
<feature type="domain" description="Homeobox" evidence="5">
    <location>
        <begin position="52"/>
        <end position="99"/>
    </location>
</feature>
<dbReference type="InterPro" id="IPR050649">
    <property type="entry name" value="Paired_Homeobox_TFs"/>
</dbReference>
<dbReference type="GO" id="GO:0000981">
    <property type="term" value="F:DNA-binding transcription factor activity, RNA polymerase II-specific"/>
    <property type="evidence" value="ECO:0007669"/>
    <property type="project" value="TreeGrafter"/>
</dbReference>
<evidence type="ECO:0000313" key="6">
    <source>
        <dbReference type="Ensembl" id="ENSCCRP00000161137.1"/>
    </source>
</evidence>
<organism evidence="6 7">
    <name type="scientific">Cyprinus carpio carpio</name>
    <dbReference type="NCBI Taxonomy" id="630221"/>
    <lineage>
        <taxon>Eukaryota</taxon>
        <taxon>Metazoa</taxon>
        <taxon>Chordata</taxon>
        <taxon>Craniata</taxon>
        <taxon>Vertebrata</taxon>
        <taxon>Euteleostomi</taxon>
        <taxon>Actinopterygii</taxon>
        <taxon>Neopterygii</taxon>
        <taxon>Teleostei</taxon>
        <taxon>Ostariophysi</taxon>
        <taxon>Cypriniformes</taxon>
        <taxon>Cyprinidae</taxon>
        <taxon>Cyprininae</taxon>
        <taxon>Cyprinus</taxon>
    </lineage>
</organism>
<dbReference type="InterPro" id="IPR009057">
    <property type="entry name" value="Homeodomain-like_sf"/>
</dbReference>
<dbReference type="SMART" id="SM00389">
    <property type="entry name" value="HOX"/>
    <property type="match status" value="1"/>
</dbReference>
<feature type="DNA-binding region" description="Homeobox" evidence="2">
    <location>
        <begin position="54"/>
        <end position="100"/>
    </location>
</feature>
<feature type="region of interest" description="Disordered" evidence="4">
    <location>
        <begin position="1"/>
        <end position="60"/>
    </location>
</feature>